<dbReference type="GO" id="GO:0030170">
    <property type="term" value="F:pyridoxal phosphate binding"/>
    <property type="evidence" value="ECO:0007669"/>
    <property type="project" value="InterPro"/>
</dbReference>
<evidence type="ECO:0000313" key="11">
    <source>
        <dbReference type="Proteomes" id="UP000006512"/>
    </source>
</evidence>
<dbReference type="Gene3D" id="3.40.640.10">
    <property type="entry name" value="Type I PLP-dependent aspartate aminotransferase-like (Major domain)"/>
    <property type="match status" value="1"/>
</dbReference>
<comment type="catalytic activity">
    <reaction evidence="7">
        <text>L-aspartate + 2-oxoglutarate = oxaloacetate + L-glutamate</text>
        <dbReference type="Rhea" id="RHEA:21824"/>
        <dbReference type="ChEBI" id="CHEBI:16452"/>
        <dbReference type="ChEBI" id="CHEBI:16810"/>
        <dbReference type="ChEBI" id="CHEBI:29985"/>
        <dbReference type="ChEBI" id="CHEBI:29991"/>
        <dbReference type="EC" id="2.6.1.1"/>
    </reaction>
</comment>
<proteinExistence type="inferred from homology"/>
<evidence type="ECO:0000256" key="7">
    <source>
        <dbReference type="ARBA" id="ARBA00049185"/>
    </source>
</evidence>
<sequence>MAVFSESDTLKRVKPSPTLAVSAKARELTRQGKKVISLSAGEPDFDTPENICDAAIKAIKRGETRYTDVDGIPELKSAIVDKFKRENGLEYKTTQVSVSPGGKPVIYNAMMASLNPGDEVIVPAPYWVSYPDMVLLAGGTPVFAIGEMETGFKLKPETLEAAITPKTKWLILNSPSNPSGAVYTADELRGLGEVLKRHPHVWILTDDMYEHILFDGMTYATIAQVVPELYERTLTMNGVSKAYSMTGWRIGYCAGPEPLIKAMSKIISQSTSNPCSIAQWAAVEALNGPQDFIPQRSAIFQKRRDLVVAMLNGAKGIHCPTPEGAFYVYPSVAGCIGKQAPSGKIITSDEEFAGELLQQEEVAVVHGAAFGLSPFFRISYATSEIVLTEACSRIQRFCASLK</sequence>
<protein>
    <recommendedName>
        <fullName evidence="8">Aminotransferase</fullName>
        <ecNumber evidence="8">2.6.1.-</ecNumber>
    </recommendedName>
</protein>
<evidence type="ECO:0000256" key="6">
    <source>
        <dbReference type="ARBA" id="ARBA00022898"/>
    </source>
</evidence>
<evidence type="ECO:0000256" key="3">
    <source>
        <dbReference type="ARBA" id="ARBA00011738"/>
    </source>
</evidence>
<keyword evidence="11" id="KW-1185">Reference proteome</keyword>
<keyword evidence="6" id="KW-0663">Pyridoxal phosphate</keyword>
<evidence type="ECO:0000259" key="9">
    <source>
        <dbReference type="Pfam" id="PF00155"/>
    </source>
</evidence>
<dbReference type="InterPro" id="IPR015424">
    <property type="entry name" value="PyrdxlP-dep_Trfase"/>
</dbReference>
<organism evidence="10 11">
    <name type="scientific">Asticcacaulis biprosthecium C19</name>
    <dbReference type="NCBI Taxonomy" id="715226"/>
    <lineage>
        <taxon>Bacteria</taxon>
        <taxon>Pseudomonadati</taxon>
        <taxon>Pseudomonadota</taxon>
        <taxon>Alphaproteobacteria</taxon>
        <taxon>Caulobacterales</taxon>
        <taxon>Caulobacteraceae</taxon>
        <taxon>Asticcacaulis</taxon>
    </lineage>
</organism>
<dbReference type="RefSeq" id="WP_006272613.1">
    <property type="nucleotide sequence ID" value="NZ_GL883077.1"/>
</dbReference>
<evidence type="ECO:0000256" key="1">
    <source>
        <dbReference type="ARBA" id="ARBA00001933"/>
    </source>
</evidence>
<dbReference type="Pfam" id="PF00155">
    <property type="entry name" value="Aminotran_1_2"/>
    <property type="match status" value="1"/>
</dbReference>
<dbReference type="InterPro" id="IPR015421">
    <property type="entry name" value="PyrdxlP-dep_Trfase_major"/>
</dbReference>
<dbReference type="STRING" id="715226.ABI_18560"/>
<dbReference type="GO" id="GO:0006520">
    <property type="term" value="P:amino acid metabolic process"/>
    <property type="evidence" value="ECO:0007669"/>
    <property type="project" value="InterPro"/>
</dbReference>
<dbReference type="HOGENOM" id="CLU_017584_4_3_5"/>
<dbReference type="PANTHER" id="PTHR46383">
    <property type="entry name" value="ASPARTATE AMINOTRANSFERASE"/>
    <property type="match status" value="1"/>
</dbReference>
<evidence type="ECO:0000313" key="10">
    <source>
        <dbReference type="EMBL" id="EGF93416.1"/>
    </source>
</evidence>
<evidence type="ECO:0000256" key="5">
    <source>
        <dbReference type="ARBA" id="ARBA00022679"/>
    </source>
</evidence>
<dbReference type="InterPro" id="IPR004838">
    <property type="entry name" value="NHTrfase_class1_PyrdxlP-BS"/>
</dbReference>
<evidence type="ECO:0000256" key="2">
    <source>
        <dbReference type="ARBA" id="ARBA00007441"/>
    </source>
</evidence>
<dbReference type="GO" id="GO:0004069">
    <property type="term" value="F:L-aspartate:2-oxoglutarate aminotransferase activity"/>
    <property type="evidence" value="ECO:0007669"/>
    <property type="project" value="UniProtKB-EC"/>
</dbReference>
<dbReference type="InterPro" id="IPR050596">
    <property type="entry name" value="AspAT/PAT-like"/>
</dbReference>
<reference evidence="11" key="1">
    <citation type="submission" date="2011-03" db="EMBL/GenBank/DDBJ databases">
        <title>Draft genome sequence of Brevundimonas diminuta.</title>
        <authorList>
            <person name="Brown P.J.B."/>
            <person name="Buechlein A."/>
            <person name="Hemmerich C."/>
            <person name="Brun Y.V."/>
        </authorList>
    </citation>
    <scope>NUCLEOTIDE SEQUENCE [LARGE SCALE GENOMIC DNA]</scope>
    <source>
        <strain evidence="11">C19</strain>
    </source>
</reference>
<dbReference type="InterPro" id="IPR015422">
    <property type="entry name" value="PyrdxlP-dep_Trfase_small"/>
</dbReference>
<dbReference type="PANTHER" id="PTHR46383:SF1">
    <property type="entry name" value="ASPARTATE AMINOTRANSFERASE"/>
    <property type="match status" value="1"/>
</dbReference>
<keyword evidence="4 8" id="KW-0032">Aminotransferase</keyword>
<dbReference type="CDD" id="cd00609">
    <property type="entry name" value="AAT_like"/>
    <property type="match status" value="1"/>
</dbReference>
<dbReference type="InterPro" id="IPR004839">
    <property type="entry name" value="Aminotransferase_I/II_large"/>
</dbReference>
<keyword evidence="5 8" id="KW-0808">Transferase</keyword>
<comment type="similarity">
    <text evidence="2 8">Belongs to the class-I pyridoxal-phosphate-dependent aminotransferase family.</text>
</comment>
<dbReference type="EMBL" id="GL883077">
    <property type="protein sequence ID" value="EGF93416.1"/>
    <property type="molecule type" value="Genomic_DNA"/>
</dbReference>
<comment type="cofactor">
    <cofactor evidence="1 8">
        <name>pyridoxal 5'-phosphate</name>
        <dbReference type="ChEBI" id="CHEBI:597326"/>
    </cofactor>
</comment>
<dbReference type="SUPFAM" id="SSF53383">
    <property type="entry name" value="PLP-dependent transferases"/>
    <property type="match status" value="1"/>
</dbReference>
<dbReference type="OrthoDB" id="9763453at2"/>
<evidence type="ECO:0000256" key="4">
    <source>
        <dbReference type="ARBA" id="ARBA00022576"/>
    </source>
</evidence>
<dbReference type="Proteomes" id="UP000006512">
    <property type="component" value="Unassembled WGS sequence"/>
</dbReference>
<name>F4QL41_9CAUL</name>
<feature type="domain" description="Aminotransferase class I/classII large" evidence="9">
    <location>
        <begin position="33"/>
        <end position="394"/>
    </location>
</feature>
<dbReference type="Gene3D" id="3.90.1150.10">
    <property type="entry name" value="Aspartate Aminotransferase, domain 1"/>
    <property type="match status" value="1"/>
</dbReference>
<dbReference type="eggNOG" id="COG0436">
    <property type="taxonomic scope" value="Bacteria"/>
</dbReference>
<gene>
    <name evidence="10" type="ORF">ABI_18560</name>
</gene>
<accession>F4QL41</accession>
<comment type="subunit">
    <text evidence="3">Homodimer.</text>
</comment>
<dbReference type="FunFam" id="3.40.640.10:FF:000033">
    <property type="entry name" value="Aspartate aminotransferase"/>
    <property type="match status" value="1"/>
</dbReference>
<evidence type="ECO:0000256" key="8">
    <source>
        <dbReference type="RuleBase" id="RU000481"/>
    </source>
</evidence>
<dbReference type="AlphaFoldDB" id="F4QL41"/>
<dbReference type="PROSITE" id="PS00105">
    <property type="entry name" value="AA_TRANSFER_CLASS_1"/>
    <property type="match status" value="1"/>
</dbReference>
<dbReference type="EC" id="2.6.1.-" evidence="8"/>